<organism evidence="1 2">
    <name type="scientific">Propylenella binzhouense</name>
    <dbReference type="NCBI Taxonomy" id="2555902"/>
    <lineage>
        <taxon>Bacteria</taxon>
        <taxon>Pseudomonadati</taxon>
        <taxon>Pseudomonadota</taxon>
        <taxon>Alphaproteobacteria</taxon>
        <taxon>Hyphomicrobiales</taxon>
        <taxon>Propylenellaceae</taxon>
        <taxon>Propylenella</taxon>
    </lineage>
</organism>
<accession>A0A964WTV6</accession>
<comment type="caution">
    <text evidence="1">The sequence shown here is derived from an EMBL/GenBank/DDBJ whole genome shotgun (WGS) entry which is preliminary data.</text>
</comment>
<dbReference type="OrthoDB" id="7540582at2"/>
<dbReference type="Gene3D" id="3.40.50.300">
    <property type="entry name" value="P-loop containing nucleotide triphosphate hydrolases"/>
    <property type="match status" value="1"/>
</dbReference>
<sequence>MPKRRYIHIGYPKCASTSIQITLLPEHPELYHVGNGWQKNNNRYIDDEVTNVAEVDMRYKREFMYDAARAKAAFEPHFEAAEADDKVKAVGLSSEFFSFTLGNEVDVVTKAKRLHAIFGDDTCIIFVFREQMSLLRSLYTELVKGGYPGTFRKFMEYTYLFQDRNWCREFCFDKMFDLYAGLFGAENVCAVPFELLKADERAFVHRICDGIGVARAELSMKELNKQGPSLGVYEQIRRFNEKFQHEFGSPFYEPFNCMRMRTYFQNELGVAVPHERATDDFIRMPVTKGAMQLQQHNPAPDIDLNFPSALVERLTALYAPSNVRLAEQTGIDLAAYGYRMA</sequence>
<proteinExistence type="predicted"/>
<keyword evidence="2" id="KW-1185">Reference proteome</keyword>
<dbReference type="AlphaFoldDB" id="A0A964WTV6"/>
<dbReference type="Proteomes" id="UP000773614">
    <property type="component" value="Unassembled WGS sequence"/>
</dbReference>
<gene>
    <name evidence="1" type="ORF">E4O86_12055</name>
</gene>
<reference evidence="1" key="1">
    <citation type="submission" date="2019-03" db="EMBL/GenBank/DDBJ databases">
        <title>Afifella sp. nov., isolated from activated sludge.</title>
        <authorList>
            <person name="Li Q."/>
            <person name="Liu Y."/>
        </authorList>
    </citation>
    <scope>NUCLEOTIDE SEQUENCE</scope>
    <source>
        <strain evidence="1">L72</strain>
    </source>
</reference>
<evidence type="ECO:0000313" key="2">
    <source>
        <dbReference type="Proteomes" id="UP000773614"/>
    </source>
</evidence>
<dbReference type="SUPFAM" id="SSF52540">
    <property type="entry name" value="P-loop containing nucleoside triphosphate hydrolases"/>
    <property type="match status" value="1"/>
</dbReference>
<name>A0A964WTV6_9HYPH</name>
<evidence type="ECO:0000313" key="1">
    <source>
        <dbReference type="EMBL" id="MYZ48442.1"/>
    </source>
</evidence>
<evidence type="ECO:0008006" key="3">
    <source>
        <dbReference type="Google" id="ProtNLM"/>
    </source>
</evidence>
<dbReference type="EMBL" id="SPKJ01000037">
    <property type="protein sequence ID" value="MYZ48442.1"/>
    <property type="molecule type" value="Genomic_DNA"/>
</dbReference>
<protein>
    <recommendedName>
        <fullName evidence="3">Sulfotransferase family protein</fullName>
    </recommendedName>
</protein>
<dbReference type="InterPro" id="IPR027417">
    <property type="entry name" value="P-loop_NTPase"/>
</dbReference>
<dbReference type="RefSeq" id="WP_161140792.1">
    <property type="nucleotide sequence ID" value="NZ_SPKJ01000037.1"/>
</dbReference>